<organism evidence="1 2">
    <name type="scientific">Ataeniobius toweri</name>
    <dbReference type="NCBI Taxonomy" id="208326"/>
    <lineage>
        <taxon>Eukaryota</taxon>
        <taxon>Metazoa</taxon>
        <taxon>Chordata</taxon>
        <taxon>Craniata</taxon>
        <taxon>Vertebrata</taxon>
        <taxon>Euteleostomi</taxon>
        <taxon>Actinopterygii</taxon>
        <taxon>Neopterygii</taxon>
        <taxon>Teleostei</taxon>
        <taxon>Neoteleostei</taxon>
        <taxon>Acanthomorphata</taxon>
        <taxon>Ovalentaria</taxon>
        <taxon>Atherinomorphae</taxon>
        <taxon>Cyprinodontiformes</taxon>
        <taxon>Goodeidae</taxon>
        <taxon>Ataeniobius</taxon>
    </lineage>
</organism>
<proteinExistence type="predicted"/>
<keyword evidence="2" id="KW-1185">Reference proteome</keyword>
<comment type="caution">
    <text evidence="1">The sequence shown here is derived from an EMBL/GenBank/DDBJ whole genome shotgun (WGS) entry which is preliminary data.</text>
</comment>
<gene>
    <name evidence="1" type="ORF">ATANTOWER_031948</name>
</gene>
<sequence>LLETGNIRQNRTFLILLKGNQLQSLISHSSSGSELNKPVPGLKIKVHQSKKIQKISSAAVADSAVHCAAVRPTVTGNPQSLYRNLTHHTGDRTSAHIFIEQQRHHVDLVRTLAAADLTY</sequence>
<protein>
    <submittedName>
        <fullName evidence="1">Uncharacterized protein</fullName>
    </submittedName>
</protein>
<evidence type="ECO:0000313" key="2">
    <source>
        <dbReference type="Proteomes" id="UP001345963"/>
    </source>
</evidence>
<dbReference type="EMBL" id="JAHUTI010040257">
    <property type="protein sequence ID" value="MED6245133.1"/>
    <property type="molecule type" value="Genomic_DNA"/>
</dbReference>
<name>A0ABU7B416_9TELE</name>
<dbReference type="Proteomes" id="UP001345963">
    <property type="component" value="Unassembled WGS sequence"/>
</dbReference>
<accession>A0ABU7B416</accession>
<feature type="non-terminal residue" evidence="1">
    <location>
        <position position="1"/>
    </location>
</feature>
<reference evidence="1 2" key="1">
    <citation type="submission" date="2021-07" db="EMBL/GenBank/DDBJ databases">
        <authorList>
            <person name="Palmer J.M."/>
        </authorList>
    </citation>
    <scope>NUCLEOTIDE SEQUENCE [LARGE SCALE GENOMIC DNA]</scope>
    <source>
        <strain evidence="1 2">AT_MEX2019</strain>
        <tissue evidence="1">Muscle</tissue>
    </source>
</reference>
<evidence type="ECO:0000313" key="1">
    <source>
        <dbReference type="EMBL" id="MED6245133.1"/>
    </source>
</evidence>